<dbReference type="EMBL" id="VFOS01000001">
    <property type="protein sequence ID" value="TQL63735.1"/>
    <property type="molecule type" value="Genomic_DNA"/>
</dbReference>
<proteinExistence type="inferred from homology"/>
<evidence type="ECO:0000256" key="3">
    <source>
        <dbReference type="ARBA" id="ARBA00038502"/>
    </source>
</evidence>
<dbReference type="Pfam" id="PF13302">
    <property type="entry name" value="Acetyltransf_3"/>
    <property type="match status" value="1"/>
</dbReference>
<evidence type="ECO:0000313" key="6">
    <source>
        <dbReference type="Proteomes" id="UP000315389"/>
    </source>
</evidence>
<dbReference type="Gene3D" id="3.40.630.30">
    <property type="match status" value="1"/>
</dbReference>
<dbReference type="RefSeq" id="WP_142118125.1">
    <property type="nucleotide sequence ID" value="NZ_BAAASV010000002.1"/>
</dbReference>
<dbReference type="InterPro" id="IPR016181">
    <property type="entry name" value="Acyl_CoA_acyltransferase"/>
</dbReference>
<dbReference type="Proteomes" id="UP000315389">
    <property type="component" value="Unassembled WGS sequence"/>
</dbReference>
<keyword evidence="2" id="KW-0012">Acyltransferase</keyword>
<gene>
    <name evidence="5" type="ORF">FB461_0206</name>
</gene>
<dbReference type="GO" id="GO:0008999">
    <property type="term" value="F:protein-N-terminal-alanine acetyltransferase activity"/>
    <property type="evidence" value="ECO:0007669"/>
    <property type="project" value="TreeGrafter"/>
</dbReference>
<evidence type="ECO:0000259" key="4">
    <source>
        <dbReference type="PROSITE" id="PS51186"/>
    </source>
</evidence>
<reference evidence="5 6" key="1">
    <citation type="submission" date="2019-06" db="EMBL/GenBank/DDBJ databases">
        <title>Sequencing the genomes of 1000 actinobacteria strains.</title>
        <authorList>
            <person name="Klenk H.-P."/>
        </authorList>
    </citation>
    <scope>NUCLEOTIDE SEQUENCE [LARGE SCALE GENOMIC DNA]</scope>
    <source>
        <strain evidence="5 6">DSM 4813</strain>
    </source>
</reference>
<comment type="similarity">
    <text evidence="3">Belongs to the acetyltransferase family. RimJ subfamily.</text>
</comment>
<dbReference type="InterPro" id="IPR000182">
    <property type="entry name" value="GNAT_dom"/>
</dbReference>
<dbReference type="GO" id="GO:0005737">
    <property type="term" value="C:cytoplasm"/>
    <property type="evidence" value="ECO:0007669"/>
    <property type="project" value="TreeGrafter"/>
</dbReference>
<evidence type="ECO:0000256" key="1">
    <source>
        <dbReference type="ARBA" id="ARBA00022679"/>
    </source>
</evidence>
<dbReference type="PANTHER" id="PTHR43792">
    <property type="entry name" value="GNAT FAMILY, PUTATIVE (AFU_ORTHOLOGUE AFUA_3G00765)-RELATED-RELATED"/>
    <property type="match status" value="1"/>
</dbReference>
<keyword evidence="1 5" id="KW-0808">Transferase</keyword>
<dbReference type="OrthoDB" id="5242221at2"/>
<dbReference type="SUPFAM" id="SSF55729">
    <property type="entry name" value="Acyl-CoA N-acyltransferases (Nat)"/>
    <property type="match status" value="1"/>
</dbReference>
<protein>
    <submittedName>
        <fullName evidence="5">Ribosomal-protein-alanine N-acetyltransferase</fullName>
    </submittedName>
</protein>
<dbReference type="AlphaFoldDB" id="A0A542ZTQ5"/>
<keyword evidence="6" id="KW-1185">Reference proteome</keyword>
<evidence type="ECO:0000313" key="5">
    <source>
        <dbReference type="EMBL" id="TQL63735.1"/>
    </source>
</evidence>
<feature type="domain" description="N-acetyltransferase" evidence="4">
    <location>
        <begin position="20"/>
        <end position="189"/>
    </location>
</feature>
<evidence type="ECO:0000256" key="2">
    <source>
        <dbReference type="ARBA" id="ARBA00023315"/>
    </source>
</evidence>
<sequence length="213" mass="23673">MHWPLVIREDLAPPSSIGSVLLRPLRRGDGAAWDEVRRANSAWLAPWEPSDPEPTRRRLPTFGQYVRELARQGRNGTSLPLAIEVDGELAGQITAGNLVWGAQKSGMIGYWVSEHLAGRGIAPLATAMLIDTLFAEAGLHRVEVCIRPENLPSRRAIAKLGLRSEGTRPRYVHIDGDWRDHLVFAIDTSEWAGPGDMVGRWRAWRGANYTDVI</sequence>
<organism evidence="5 6">
    <name type="scientific">Rarobacter faecitabidus</name>
    <dbReference type="NCBI Taxonomy" id="13243"/>
    <lineage>
        <taxon>Bacteria</taxon>
        <taxon>Bacillati</taxon>
        <taxon>Actinomycetota</taxon>
        <taxon>Actinomycetes</taxon>
        <taxon>Micrococcales</taxon>
        <taxon>Rarobacteraceae</taxon>
        <taxon>Rarobacter</taxon>
    </lineage>
</organism>
<dbReference type="PANTHER" id="PTHR43792:SF8">
    <property type="entry name" value="[RIBOSOMAL PROTEIN US5]-ALANINE N-ACETYLTRANSFERASE"/>
    <property type="match status" value="1"/>
</dbReference>
<name>A0A542ZTQ5_RARFA</name>
<dbReference type="InterPro" id="IPR051531">
    <property type="entry name" value="N-acetyltransferase"/>
</dbReference>
<accession>A0A542ZTQ5</accession>
<comment type="caution">
    <text evidence="5">The sequence shown here is derived from an EMBL/GenBank/DDBJ whole genome shotgun (WGS) entry which is preliminary data.</text>
</comment>
<dbReference type="PROSITE" id="PS51186">
    <property type="entry name" value="GNAT"/>
    <property type="match status" value="1"/>
</dbReference>